<dbReference type="AlphaFoldDB" id="A0A2S7WMK4"/>
<proteinExistence type="predicted"/>
<comment type="caution">
    <text evidence="2">The sequence shown here is derived from an EMBL/GenBank/DDBJ whole genome shotgun (WGS) entry which is preliminary data.</text>
</comment>
<gene>
    <name evidence="2" type="ORF">BTO18_06450</name>
</gene>
<keyword evidence="1" id="KW-0732">Signal</keyword>
<evidence type="ECO:0000313" key="3">
    <source>
        <dbReference type="Proteomes" id="UP000238882"/>
    </source>
</evidence>
<keyword evidence="3" id="KW-1185">Reference proteome</keyword>
<dbReference type="RefSeq" id="WP_105015441.1">
    <property type="nucleotide sequence ID" value="NZ_MSCN01000001.1"/>
</dbReference>
<name>A0A2S7WMK4_9FLAO</name>
<feature type="signal peptide" evidence="1">
    <location>
        <begin position="1"/>
        <end position="21"/>
    </location>
</feature>
<dbReference type="OrthoDB" id="1440113at2"/>
<dbReference type="EMBL" id="MSCN01000001">
    <property type="protein sequence ID" value="PQJ78845.1"/>
    <property type="molecule type" value="Genomic_DNA"/>
</dbReference>
<evidence type="ECO:0000313" key="2">
    <source>
        <dbReference type="EMBL" id="PQJ78845.1"/>
    </source>
</evidence>
<accession>A0A2S7WMK4</accession>
<dbReference type="Proteomes" id="UP000238882">
    <property type="component" value="Unassembled WGS sequence"/>
</dbReference>
<protein>
    <recommendedName>
        <fullName evidence="4">Lipocalin-like domain-containing protein</fullName>
    </recommendedName>
</protein>
<reference evidence="2 3" key="1">
    <citation type="submission" date="2016-12" db="EMBL/GenBank/DDBJ databases">
        <title>Trade-off between light-utilization and light-protection in marine flavobacteria.</title>
        <authorList>
            <person name="Kumagai Y."/>
            <person name="Yoshizawa S."/>
            <person name="Kogure K."/>
            <person name="Iwasaki W."/>
        </authorList>
    </citation>
    <scope>NUCLEOTIDE SEQUENCE [LARGE SCALE GENOMIC DNA]</scope>
    <source>
        <strain evidence="2 3">NBRC 108759</strain>
    </source>
</reference>
<evidence type="ECO:0008006" key="4">
    <source>
        <dbReference type="Google" id="ProtNLM"/>
    </source>
</evidence>
<feature type="chain" id="PRO_5015442559" description="Lipocalin-like domain-containing protein" evidence="1">
    <location>
        <begin position="22"/>
        <end position="123"/>
    </location>
</feature>
<evidence type="ECO:0000256" key="1">
    <source>
        <dbReference type="SAM" id="SignalP"/>
    </source>
</evidence>
<sequence length="123" mass="14355">MKTIKIILTLFIITIAFSCKAQQISEYSTKIIGTWMEENSSYKLVFLSDGICKEFENSELITTYNYTIKNESCKNFQASNTIYLEWVDNEDNKKTCFEILNITDDSLSLMIIDRAKNLFFNKQ</sequence>
<dbReference type="PROSITE" id="PS51257">
    <property type="entry name" value="PROKAR_LIPOPROTEIN"/>
    <property type="match status" value="1"/>
</dbReference>
<organism evidence="2 3">
    <name type="scientific">Polaribacter porphyrae</name>
    <dbReference type="NCBI Taxonomy" id="1137780"/>
    <lineage>
        <taxon>Bacteria</taxon>
        <taxon>Pseudomonadati</taxon>
        <taxon>Bacteroidota</taxon>
        <taxon>Flavobacteriia</taxon>
        <taxon>Flavobacteriales</taxon>
        <taxon>Flavobacteriaceae</taxon>
    </lineage>
</organism>